<feature type="binding site" evidence="9">
    <location>
        <position position="298"/>
    </location>
    <ligand>
        <name>Mg(2+)</name>
        <dbReference type="ChEBI" id="CHEBI:18420"/>
        <label>2</label>
    </ligand>
</feature>
<feature type="binding site" evidence="9">
    <location>
        <position position="820"/>
    </location>
    <ligand>
        <name>ATP</name>
        <dbReference type="ChEBI" id="CHEBI:30616"/>
        <label>2</label>
    </ligand>
</feature>
<keyword evidence="4 9" id="KW-0028">Amino-acid biosynthesis</keyword>
<feature type="binding site" evidence="9">
    <location>
        <position position="752"/>
    </location>
    <ligand>
        <name>ATP</name>
        <dbReference type="ChEBI" id="CHEBI:30616"/>
        <label>2</label>
    </ligand>
</feature>
<feature type="binding site" evidence="9">
    <location>
        <position position="175"/>
    </location>
    <ligand>
        <name>ATP</name>
        <dbReference type="ChEBI" id="CHEBI:30616"/>
        <label>1</label>
    </ligand>
</feature>
<keyword evidence="5 9" id="KW-0547">Nucleotide-binding</keyword>
<feature type="binding site" evidence="9">
    <location>
        <position position="748"/>
    </location>
    <ligand>
        <name>ATP</name>
        <dbReference type="ChEBI" id="CHEBI:30616"/>
        <label>2</label>
    </ligand>
</feature>
<dbReference type="Gene3D" id="1.10.1030.10">
    <property type="entry name" value="Carbamoyl-phosphate synthetase, large subunit oligomerisation domain"/>
    <property type="match status" value="1"/>
</dbReference>
<feature type="binding site" evidence="9">
    <location>
        <position position="834"/>
    </location>
    <ligand>
        <name>Mn(2+)</name>
        <dbReference type="ChEBI" id="CHEBI:29035"/>
        <label>4</label>
    </ligand>
</feature>
<feature type="binding site" evidence="9">
    <location>
        <position position="210"/>
    </location>
    <ligand>
        <name>ATP</name>
        <dbReference type="ChEBI" id="CHEBI:30616"/>
        <label>1</label>
    </ligand>
</feature>
<feature type="binding site" evidence="9">
    <location>
        <position position="298"/>
    </location>
    <ligand>
        <name>Mn(2+)</name>
        <dbReference type="ChEBI" id="CHEBI:29035"/>
        <label>2</label>
    </ligand>
</feature>
<feature type="binding site" evidence="9">
    <location>
        <position position="300"/>
    </location>
    <ligand>
        <name>Mn(2+)</name>
        <dbReference type="ChEBI" id="CHEBI:29035"/>
        <label>2</label>
    </ligand>
</feature>
<dbReference type="PANTHER" id="PTHR11405">
    <property type="entry name" value="CARBAMOYLTRANSFERASE FAMILY MEMBER"/>
    <property type="match status" value="1"/>
</dbReference>
<dbReference type="InterPro" id="IPR005483">
    <property type="entry name" value="CPSase_dom"/>
</dbReference>
<comment type="similarity">
    <text evidence="1 9">Belongs to the CarB family.</text>
</comment>
<dbReference type="SMART" id="SM01096">
    <property type="entry name" value="CPSase_L_D3"/>
    <property type="match status" value="1"/>
</dbReference>
<feature type="binding site" evidence="9">
    <location>
        <position position="298"/>
    </location>
    <ligand>
        <name>ATP</name>
        <dbReference type="ChEBI" id="CHEBI:30616"/>
        <label>1</label>
    </ligand>
</feature>
<dbReference type="InterPro" id="IPR016185">
    <property type="entry name" value="PreATP-grasp_dom_sf"/>
</dbReference>
<feature type="binding site" evidence="9">
    <location>
        <position position="820"/>
    </location>
    <ligand>
        <name>Mn(2+)</name>
        <dbReference type="ChEBI" id="CHEBI:29035"/>
        <label>3</label>
    </ligand>
</feature>
<comment type="catalytic activity">
    <reaction evidence="8 9">
        <text>hydrogencarbonate + NH4(+) + 2 ATP = carbamoyl phosphate + 2 ADP + phosphate + 2 H(+)</text>
        <dbReference type="Rhea" id="RHEA:18029"/>
        <dbReference type="ChEBI" id="CHEBI:15378"/>
        <dbReference type="ChEBI" id="CHEBI:17544"/>
        <dbReference type="ChEBI" id="CHEBI:28938"/>
        <dbReference type="ChEBI" id="CHEBI:30616"/>
        <dbReference type="ChEBI" id="CHEBI:43474"/>
        <dbReference type="ChEBI" id="CHEBI:58228"/>
        <dbReference type="ChEBI" id="CHEBI:456216"/>
        <dbReference type="EC" id="6.3.4.16"/>
    </reaction>
</comment>
<dbReference type="EMBL" id="JBIACJ010000003">
    <property type="protein sequence ID" value="MFE8696352.1"/>
    <property type="molecule type" value="Genomic_DNA"/>
</dbReference>
<name>A0ABW6JYB3_9BACI</name>
<feature type="binding site" evidence="9">
    <location>
        <position position="129"/>
    </location>
    <ligand>
        <name>ATP</name>
        <dbReference type="ChEBI" id="CHEBI:30616"/>
        <label>1</label>
    </ligand>
</feature>
<feature type="binding site" evidence="9">
    <location>
        <position position="832"/>
    </location>
    <ligand>
        <name>Mn(2+)</name>
        <dbReference type="ChEBI" id="CHEBI:29035"/>
        <label>4</label>
    </ligand>
</feature>
<feature type="binding site" evidence="9">
    <location>
        <position position="243"/>
    </location>
    <ligand>
        <name>ATP</name>
        <dbReference type="ChEBI" id="CHEBI:30616"/>
        <label>1</label>
    </ligand>
</feature>
<feature type="binding site" evidence="9">
    <location>
        <position position="778"/>
    </location>
    <ligand>
        <name>ATP</name>
        <dbReference type="ChEBI" id="CHEBI:30616"/>
        <label>2</label>
    </ligand>
</feature>
<feature type="binding site" evidence="9">
    <location>
        <position position="284"/>
    </location>
    <ligand>
        <name>ATP</name>
        <dbReference type="ChEBI" id="CHEBI:30616"/>
        <label>1</label>
    </ligand>
</feature>
<feature type="binding site" evidence="9">
    <location>
        <position position="300"/>
    </location>
    <ligand>
        <name>Mg(2+)</name>
        <dbReference type="ChEBI" id="CHEBI:18420"/>
        <label>2</label>
    </ligand>
</feature>
<dbReference type="PROSITE" id="PS50975">
    <property type="entry name" value="ATP_GRASP"/>
    <property type="match status" value="2"/>
</dbReference>
<evidence type="ECO:0000313" key="11">
    <source>
        <dbReference type="EMBL" id="MFE8696352.1"/>
    </source>
</evidence>
<feature type="binding site" evidence="9">
    <location>
        <position position="284"/>
    </location>
    <ligand>
        <name>Mg(2+)</name>
        <dbReference type="ChEBI" id="CHEBI:18420"/>
        <label>1</label>
    </ligand>
</feature>
<evidence type="ECO:0000256" key="6">
    <source>
        <dbReference type="ARBA" id="ARBA00022840"/>
    </source>
</evidence>
<feature type="binding site" evidence="9">
    <location>
        <position position="284"/>
    </location>
    <ligand>
        <name>Mn(2+)</name>
        <dbReference type="ChEBI" id="CHEBI:29035"/>
        <label>1</label>
    </ligand>
</feature>
<dbReference type="Pfam" id="PF02786">
    <property type="entry name" value="CPSase_L_D2"/>
    <property type="match status" value="2"/>
</dbReference>
<comment type="subunit">
    <text evidence="9">Composed of two chains; the small (or glutamine) chain promotes the hydrolysis of glutamine to ammonia, which is used by the large (or ammonia) chain to synthesize carbamoyl phosphate. Tetramer of heterodimers (alpha,beta)4.</text>
</comment>
<feature type="binding site" evidence="9">
    <location>
        <position position="820"/>
    </location>
    <ligand>
        <name>Mg(2+)</name>
        <dbReference type="ChEBI" id="CHEBI:18420"/>
        <label>3</label>
    </ligand>
</feature>
<comment type="caution">
    <text evidence="9">Lacks conserved residue(s) required for the propagation of feature annotation.</text>
</comment>
<dbReference type="NCBIfam" id="NF003671">
    <property type="entry name" value="PRK05294.1"/>
    <property type="match status" value="1"/>
</dbReference>
<comment type="cofactor">
    <cofactor evidence="9">
        <name>Mg(2+)</name>
        <dbReference type="ChEBI" id="CHEBI:18420"/>
    </cofactor>
    <cofactor evidence="9">
        <name>Mn(2+)</name>
        <dbReference type="ChEBI" id="CHEBI:29035"/>
    </cofactor>
    <text evidence="9">Binds 4 Mg(2+) or Mn(2+) ions per subunit.</text>
</comment>
<keyword evidence="7 9" id="KW-0665">Pyrimidine biosynthesis</keyword>
<feature type="region of interest" description="Allosteric domain" evidence="9">
    <location>
        <begin position="929"/>
        <end position="1043"/>
    </location>
</feature>
<dbReference type="PROSITE" id="PS00867">
    <property type="entry name" value="CPSASE_2"/>
    <property type="match status" value="2"/>
</dbReference>
<feature type="binding site" evidence="9">
    <location>
        <position position="208"/>
    </location>
    <ligand>
        <name>ATP</name>
        <dbReference type="ChEBI" id="CHEBI:30616"/>
        <label>1</label>
    </ligand>
</feature>
<dbReference type="PROSITE" id="PS00866">
    <property type="entry name" value="CPSASE_1"/>
    <property type="match status" value="2"/>
</dbReference>
<dbReference type="PRINTS" id="PR00098">
    <property type="entry name" value="CPSASE"/>
</dbReference>
<gene>
    <name evidence="9" type="primary">carB</name>
    <name evidence="11" type="ORF">ACFYKT_08285</name>
</gene>
<comment type="pathway">
    <text evidence="9">Pyrimidine metabolism; UMP biosynthesis via de novo pathway; (S)-dihydroorotate from bicarbonate: step 1/3.</text>
</comment>
<dbReference type="InterPro" id="IPR011761">
    <property type="entry name" value="ATP-grasp"/>
</dbReference>
<feature type="binding site" evidence="9">
    <location>
        <position position="176"/>
    </location>
    <ligand>
        <name>ATP</name>
        <dbReference type="ChEBI" id="CHEBI:30616"/>
        <label>1</label>
    </ligand>
</feature>
<feature type="binding site" evidence="9">
    <location>
        <position position="832"/>
    </location>
    <ligand>
        <name>ATP</name>
        <dbReference type="ChEBI" id="CHEBI:30616"/>
        <label>2</label>
    </ligand>
</feature>
<comment type="function">
    <text evidence="9">Large subunit of the glutamine-dependent carbamoyl phosphate synthetase (CPSase). CPSase catalyzes the formation of carbamoyl phosphate from the ammonia moiety of glutamine, carbonate, and phosphate donated by ATP, constituting the first step of 2 biosynthetic pathways, one leading to arginine and/or urea and the other to pyrimidine nucleotides. The large subunit (synthetase) binds the substrates ammonia (free or transferred from glutamine from the small subunit), hydrogencarbonate and ATP and carries out an ATP-coupled ligase reaction, activating hydrogencarbonate by forming carboxy phosphate which reacts with ammonia to form carbamoyl phosphate.</text>
</comment>
<feature type="binding site" evidence="9">
    <location>
        <position position="777"/>
    </location>
    <ligand>
        <name>ATP</name>
        <dbReference type="ChEBI" id="CHEBI:30616"/>
        <label>2</label>
    </ligand>
</feature>
<feature type="binding site" evidence="9">
    <location>
        <position position="298"/>
    </location>
    <ligand>
        <name>Mg(2+)</name>
        <dbReference type="ChEBI" id="CHEBI:18420"/>
        <label>1</label>
    </ligand>
</feature>
<evidence type="ECO:0000256" key="8">
    <source>
        <dbReference type="ARBA" id="ARBA00047359"/>
    </source>
</evidence>
<protein>
    <recommendedName>
        <fullName evidence="9">Carbamoyl phosphate synthase large chain</fullName>
        <ecNumber evidence="9">6.3.4.16</ecNumber>
        <ecNumber evidence="9">6.3.5.5</ecNumber>
    </recommendedName>
    <alternativeName>
        <fullName evidence="9">Carbamoyl phosphate synthetase ammonia chain</fullName>
    </alternativeName>
</protein>
<feature type="binding site" evidence="9">
    <location>
        <position position="780"/>
    </location>
    <ligand>
        <name>ATP</name>
        <dbReference type="ChEBI" id="CHEBI:30616"/>
        <label>2</label>
    </ligand>
</feature>
<feature type="binding site" evidence="9">
    <location>
        <position position="832"/>
    </location>
    <ligand>
        <name>Mg(2+)</name>
        <dbReference type="ChEBI" id="CHEBI:18420"/>
        <label>4</label>
    </ligand>
</feature>
<dbReference type="EC" id="6.3.5.5" evidence="9"/>
<dbReference type="InterPro" id="IPR036897">
    <property type="entry name" value="CarbamoylP_synth_lsu_oligo_sf"/>
</dbReference>
<dbReference type="RefSeq" id="WP_389218125.1">
    <property type="nucleotide sequence ID" value="NZ_JBIACJ010000003.1"/>
</dbReference>
<dbReference type="Gene3D" id="3.30.470.20">
    <property type="entry name" value="ATP-grasp fold, B domain"/>
    <property type="match status" value="2"/>
</dbReference>
<dbReference type="SUPFAM" id="SSF48108">
    <property type="entry name" value="Carbamoyl phosphate synthetase, large subunit connection domain"/>
    <property type="match status" value="1"/>
</dbReference>
<reference evidence="11 12" key="1">
    <citation type="submission" date="2024-08" db="EMBL/GenBank/DDBJ databases">
        <title>Two novel Cytobacillus novel species.</title>
        <authorList>
            <person name="Liu G."/>
        </authorList>
    </citation>
    <scope>NUCLEOTIDE SEQUENCE [LARGE SCALE GENOMIC DNA]</scope>
    <source>
        <strain evidence="11 12">FJAT-53684</strain>
    </source>
</reference>
<accession>A0ABW6JYB3</accession>
<dbReference type="Pfam" id="PF02787">
    <property type="entry name" value="CPSase_L_D3"/>
    <property type="match status" value="1"/>
</dbReference>
<comment type="catalytic activity">
    <reaction evidence="9">
        <text>hydrogencarbonate + L-glutamine + 2 ATP + H2O = carbamoyl phosphate + L-glutamate + 2 ADP + phosphate + 2 H(+)</text>
        <dbReference type="Rhea" id="RHEA:18633"/>
        <dbReference type="ChEBI" id="CHEBI:15377"/>
        <dbReference type="ChEBI" id="CHEBI:15378"/>
        <dbReference type="ChEBI" id="CHEBI:17544"/>
        <dbReference type="ChEBI" id="CHEBI:29985"/>
        <dbReference type="ChEBI" id="CHEBI:30616"/>
        <dbReference type="ChEBI" id="CHEBI:43474"/>
        <dbReference type="ChEBI" id="CHEBI:58228"/>
        <dbReference type="ChEBI" id="CHEBI:58359"/>
        <dbReference type="ChEBI" id="CHEBI:456216"/>
        <dbReference type="EC" id="6.3.5.5"/>
    </reaction>
</comment>
<comment type="domain">
    <text evidence="9">The large subunit is composed of 2 ATP-grasp domains that are involved in binding the 2 ATP molecules needed for carbamoyl phosphate synthesis. The N-terminal ATP-grasp domain (referred to as the carboxyphosphate synthetic component) catalyzes the ATP-dependent phosphorylation of hydrogencarbonate to carboxyphosphate and the subsequent nucleophilic attack by ammonia to form a carbamate intermediate. The C-terminal ATP-grasp domain (referred to as the carbamoyl phosphate synthetic component) then catalyzes the phosphorylation of carbamate with the second ATP to form the end product carbamoyl phosphate. The reactive and unstable enzyme intermediates are sequentially channeled from one active site to the next through the interior of the protein over a distance of at least 96 A.</text>
</comment>
<comment type="caution">
    <text evidence="11">The sequence shown here is derived from an EMBL/GenBank/DDBJ whole genome shotgun (WGS) entry which is preliminary data.</text>
</comment>
<evidence type="ECO:0000256" key="5">
    <source>
        <dbReference type="ARBA" id="ARBA00022741"/>
    </source>
</evidence>
<feature type="binding site" evidence="9">
    <location>
        <position position="779"/>
    </location>
    <ligand>
        <name>ATP</name>
        <dbReference type="ChEBI" id="CHEBI:30616"/>
        <label>2</label>
    </ligand>
</feature>
<organism evidence="11 12">
    <name type="scientific">Cytobacillus mangrovibacter</name>
    <dbReference type="NCBI Taxonomy" id="3299024"/>
    <lineage>
        <taxon>Bacteria</taxon>
        <taxon>Bacillati</taxon>
        <taxon>Bacillota</taxon>
        <taxon>Bacilli</taxon>
        <taxon>Bacillales</taxon>
        <taxon>Bacillaceae</taxon>
        <taxon>Cytobacillus</taxon>
    </lineage>
</organism>
<evidence type="ECO:0000256" key="9">
    <source>
        <dbReference type="HAMAP-Rule" id="MF_01210"/>
    </source>
</evidence>
<dbReference type="EC" id="6.3.4.16" evidence="9"/>
<feature type="binding site" evidence="9">
    <location>
        <position position="746"/>
    </location>
    <ligand>
        <name>ATP</name>
        <dbReference type="ChEBI" id="CHEBI:30616"/>
        <label>2</label>
    </ligand>
</feature>
<dbReference type="Pfam" id="PF25596">
    <property type="entry name" value="CPSase_L_D1"/>
    <property type="match status" value="2"/>
</dbReference>
<dbReference type="Gene3D" id="3.40.50.20">
    <property type="match status" value="2"/>
</dbReference>
<evidence type="ECO:0000256" key="7">
    <source>
        <dbReference type="ARBA" id="ARBA00022975"/>
    </source>
</evidence>
<feature type="region of interest" description="Carboxyphosphate synthetic domain" evidence="9">
    <location>
        <begin position="1"/>
        <end position="401"/>
    </location>
</feature>
<keyword evidence="3 9" id="KW-0436">Ligase</keyword>
<evidence type="ECO:0000313" key="12">
    <source>
        <dbReference type="Proteomes" id="UP001601058"/>
    </source>
</evidence>
<feature type="binding site" evidence="9">
    <location>
        <position position="832"/>
    </location>
    <ligand>
        <name>Mg(2+)</name>
        <dbReference type="ChEBI" id="CHEBI:18420"/>
        <label>3</label>
    </ligand>
</feature>
<evidence type="ECO:0000259" key="10">
    <source>
        <dbReference type="PROSITE" id="PS50975"/>
    </source>
</evidence>
<sequence length="1043" mass="116686">MPKDTSIQSILVIGSGPIVIGQAAEFDYAGTQGCAALKEEGYRVILVNNNPATIMSDHAFADNIYFEPLTVDSLEKIIEKERPDGLIATMGGQTGLNLAFQLSETGVLERYKVRLLGSSIESIKKGEDREAFRKLMKELNEPVPESKIVHDVETAIQFGDETGFPIIVRPAFTLGGTGGGIAANPVELAALVRGGLNESAIHQCLVEKSIAGFKEIEYEVMRDSMNTCITICNMENIDPVGIHTGDSIVVAPSQTLTDDEYQMLRSASIKIISELGIIGGCNIQFALDPNSKNYYLIEVNPRVSRSSALASKATGYPIARMAAKLAVGYTLSELINPVTGDTFASFEPALDYVIVKFPKWAFDKFPTTDRRLGTQMKATGEVMGIDRNLERALLKAVHSLELKGLGLKMSALIEENTARLEEMLAEQTDERFFIIMELIRRGTTLERLHEKSKIDYFFLHSFFKLVTLEKQIQSLSMATVTKKQMQLFKEKGFSDEYLAKEWQVTEMEIREKRKFLGILPVYKMVDTCAAEFEAQSNYYYSSYYGENEQVTSEKRKILIIGSGPIRIGQGIEFDYCTVQGVFALKNEAIETIMINNNPETVSTDYTTADRLYFEPLILEDILNVVDSEEVKEVIVQLGGQTALNLAKELEDYGLTLLGTDSLTIEILEDRKLFYELMDELEIPHIEGKVVHSAHELHSAIQRIGFPVLIRPSYVIGGMGMERINCQTEYEDYLQKNDIPYPILVDKFIEAKEAEYDLVADGQCICVPAIMEHIEKTGIHSGDSMSVLPPRSLSPKVQEKMISYGKAIVQKLQYKGLMNIQFIIDGEDVYVLEVNPRASRTVPIISKVTDIQLVQIATKVLLGKYRLSKDVVPNHQCLPFICVKYPVFSNYALNGLDSKVGPEMKSTGEGIAIASNYEEALKKAFHTNDKRMNKREIVIADDSIDYKLTTLAAKVGVKLVQIKKWTSSWAGKETIALYNPNMSAEDQMMRQEAIKNRILPFTEKETLEAFLMSFTAGEWNTCSIEEWLEGKIENIHLEKGVYVG</sequence>
<proteinExistence type="inferred from homology"/>
<dbReference type="InterPro" id="IPR006275">
    <property type="entry name" value="CPSase_lsu"/>
</dbReference>
<keyword evidence="2 9" id="KW-0055">Arginine biosynthesis</keyword>
<feature type="binding site" evidence="9">
    <location>
        <position position="832"/>
    </location>
    <ligand>
        <name>Mn(2+)</name>
        <dbReference type="ChEBI" id="CHEBI:29035"/>
        <label>3</label>
    </ligand>
</feature>
<feature type="domain" description="ATP-grasp" evidence="10">
    <location>
        <begin position="674"/>
        <end position="861"/>
    </location>
</feature>
<keyword evidence="9" id="KW-0677">Repeat</keyword>
<feature type="binding site" evidence="9">
    <location>
        <position position="215"/>
    </location>
    <ligand>
        <name>ATP</name>
        <dbReference type="ChEBI" id="CHEBI:30616"/>
        <label>1</label>
    </ligand>
</feature>
<dbReference type="NCBIfam" id="NF009455">
    <property type="entry name" value="PRK12815.1"/>
    <property type="match status" value="1"/>
</dbReference>
<dbReference type="Proteomes" id="UP001601058">
    <property type="component" value="Unassembled WGS sequence"/>
</dbReference>
<dbReference type="InterPro" id="IPR005480">
    <property type="entry name" value="CPSase_lsu_oligo"/>
</dbReference>
<dbReference type="PANTHER" id="PTHR11405:SF53">
    <property type="entry name" value="CARBAMOYL-PHOSPHATE SYNTHASE [AMMONIA], MITOCHONDRIAL"/>
    <property type="match status" value="1"/>
</dbReference>
<dbReference type="InterPro" id="IPR058047">
    <property type="entry name" value="CPSase_preATP-grasp"/>
</dbReference>
<keyword evidence="12" id="KW-1185">Reference proteome</keyword>
<evidence type="ECO:0000256" key="4">
    <source>
        <dbReference type="ARBA" id="ARBA00022605"/>
    </source>
</evidence>
<comment type="pathway">
    <text evidence="9">Amino-acid biosynthesis; L-arginine biosynthesis; carbamoyl phosphate from bicarbonate: step 1/1.</text>
</comment>
<dbReference type="SUPFAM" id="SSF56059">
    <property type="entry name" value="Glutathione synthetase ATP-binding domain-like"/>
    <property type="match status" value="2"/>
</dbReference>
<feature type="binding site" evidence="9">
    <location>
        <position position="242"/>
    </location>
    <ligand>
        <name>ATP</name>
        <dbReference type="ChEBI" id="CHEBI:30616"/>
        <label>1</label>
    </ligand>
</feature>
<feature type="domain" description="ATP-grasp" evidence="10">
    <location>
        <begin position="133"/>
        <end position="327"/>
    </location>
</feature>
<dbReference type="SUPFAM" id="SSF52440">
    <property type="entry name" value="PreATP-grasp domain"/>
    <property type="match status" value="2"/>
</dbReference>
<evidence type="ECO:0000256" key="1">
    <source>
        <dbReference type="ARBA" id="ARBA00009799"/>
    </source>
</evidence>
<feature type="binding site" evidence="9">
    <location>
        <position position="298"/>
    </location>
    <ligand>
        <name>Mn(2+)</name>
        <dbReference type="ChEBI" id="CHEBI:29035"/>
        <label>1</label>
    </ligand>
</feature>
<evidence type="ECO:0000256" key="3">
    <source>
        <dbReference type="ARBA" id="ARBA00022598"/>
    </source>
</evidence>
<dbReference type="HAMAP" id="MF_01210_B">
    <property type="entry name" value="CPSase_L_chain_B"/>
    <property type="match status" value="1"/>
</dbReference>
<feature type="binding site" evidence="9">
    <location>
        <position position="169"/>
    </location>
    <ligand>
        <name>ATP</name>
        <dbReference type="ChEBI" id="CHEBI:30616"/>
        <label>1</label>
    </ligand>
</feature>
<dbReference type="NCBIfam" id="TIGR01369">
    <property type="entry name" value="CPSaseII_lrg"/>
    <property type="match status" value="1"/>
</dbReference>
<dbReference type="InterPro" id="IPR005479">
    <property type="entry name" value="CPAse_ATP-bd"/>
</dbReference>
<feature type="binding site" evidence="9">
    <location>
        <position position="710"/>
    </location>
    <ligand>
        <name>ATP</name>
        <dbReference type="ChEBI" id="CHEBI:30616"/>
        <label>2</label>
    </ligand>
</feature>
<feature type="binding site" evidence="9">
    <location>
        <position position="834"/>
    </location>
    <ligand>
        <name>Mg(2+)</name>
        <dbReference type="ChEBI" id="CHEBI:18420"/>
        <label>4</label>
    </ligand>
</feature>
<feature type="binding site" evidence="9">
    <location>
        <position position="241"/>
    </location>
    <ligand>
        <name>ATP</name>
        <dbReference type="ChEBI" id="CHEBI:30616"/>
        <label>1</label>
    </ligand>
</feature>
<evidence type="ECO:0000256" key="2">
    <source>
        <dbReference type="ARBA" id="ARBA00022571"/>
    </source>
</evidence>
<keyword evidence="6 9" id="KW-0067">ATP-binding</keyword>